<sequence length="100" mass="10828">MTGRLFAAFGDPASLTVPGGEPLSVTAELNEDANAETVPGLPRSAMRERLPMINLQKTEVEQAPPRGTRIDFTDLGRAFVVDSLQESTDDEWIVAAREVS</sequence>
<keyword evidence="2" id="KW-1185">Reference proteome</keyword>
<gene>
    <name evidence="1" type="ORF">DEH80_08050</name>
</gene>
<dbReference type="InterPro" id="IPR008018">
    <property type="entry name" value="Phage_tail_attach_FII"/>
</dbReference>
<dbReference type="AlphaFoldDB" id="A0A363ULA9"/>
<dbReference type="Pfam" id="PF05354">
    <property type="entry name" value="Phage_attach"/>
    <property type="match status" value="1"/>
</dbReference>
<accession>A0A363ULA9</accession>
<name>A0A363ULA9_9GAMM</name>
<organism evidence="1 2">
    <name type="scientific">Abyssibacter profundi</name>
    <dbReference type="NCBI Taxonomy" id="2182787"/>
    <lineage>
        <taxon>Bacteria</taxon>
        <taxon>Pseudomonadati</taxon>
        <taxon>Pseudomonadota</taxon>
        <taxon>Gammaproteobacteria</taxon>
        <taxon>Chromatiales</taxon>
        <taxon>Oceanococcaceae</taxon>
        <taxon>Abyssibacter</taxon>
    </lineage>
</organism>
<protein>
    <submittedName>
        <fullName evidence="1">Uncharacterized protein</fullName>
    </submittedName>
</protein>
<reference evidence="1 2" key="1">
    <citation type="submission" date="2018-05" db="EMBL/GenBank/DDBJ databases">
        <title>Abyssibacter profundi OUC007T gen. nov., sp. nov, a marine bacterium isolated from seawater of the Mariana Trench.</title>
        <authorList>
            <person name="Zhou S."/>
        </authorList>
    </citation>
    <scope>NUCLEOTIDE SEQUENCE [LARGE SCALE GENOMIC DNA]</scope>
    <source>
        <strain evidence="1 2">OUC007</strain>
    </source>
</reference>
<evidence type="ECO:0000313" key="1">
    <source>
        <dbReference type="EMBL" id="PWN56215.1"/>
    </source>
</evidence>
<dbReference type="EMBL" id="QEQK01000006">
    <property type="protein sequence ID" value="PWN56215.1"/>
    <property type="molecule type" value="Genomic_DNA"/>
</dbReference>
<dbReference type="Proteomes" id="UP000251800">
    <property type="component" value="Unassembled WGS sequence"/>
</dbReference>
<dbReference type="GO" id="GO:0019068">
    <property type="term" value="P:virion assembly"/>
    <property type="evidence" value="ECO:0007669"/>
    <property type="project" value="InterPro"/>
</dbReference>
<comment type="caution">
    <text evidence="1">The sequence shown here is derived from an EMBL/GenBank/DDBJ whole genome shotgun (WGS) entry which is preliminary data.</text>
</comment>
<evidence type="ECO:0000313" key="2">
    <source>
        <dbReference type="Proteomes" id="UP000251800"/>
    </source>
</evidence>
<proteinExistence type="predicted"/>